<reference evidence="1" key="1">
    <citation type="submission" date="2023-06" db="EMBL/GenBank/DDBJ databases">
        <authorList>
            <consortium name="Lawrence Berkeley National Laboratory"/>
            <person name="Ahrendt S."/>
            <person name="Sahu N."/>
            <person name="Indic B."/>
            <person name="Wong-Bajracharya J."/>
            <person name="Merenyi Z."/>
            <person name="Ke H.-M."/>
            <person name="Monk M."/>
            <person name="Kocsube S."/>
            <person name="Drula E."/>
            <person name="Lipzen A."/>
            <person name="Balint B."/>
            <person name="Henrissat B."/>
            <person name="Andreopoulos B."/>
            <person name="Martin F.M."/>
            <person name="Harder C.B."/>
            <person name="Rigling D."/>
            <person name="Ford K.L."/>
            <person name="Foster G.D."/>
            <person name="Pangilinan J."/>
            <person name="Papanicolaou A."/>
            <person name="Barry K."/>
            <person name="LaButti K."/>
            <person name="Viragh M."/>
            <person name="Koriabine M."/>
            <person name="Yan M."/>
            <person name="Riley R."/>
            <person name="Champramary S."/>
            <person name="Plett K.L."/>
            <person name="Tsai I.J."/>
            <person name="Slot J."/>
            <person name="Sipos G."/>
            <person name="Plett J."/>
            <person name="Nagy L.G."/>
            <person name="Grigoriev I.V."/>
        </authorList>
    </citation>
    <scope>NUCLEOTIDE SEQUENCE</scope>
    <source>
        <strain evidence="1">FPL87.14</strain>
    </source>
</reference>
<sequence length="307" mass="34902">MLSASERLTFPPEIVDLIVSELWSSTMPSKDRTHFMTTCPLINSVWQDVYATHSSRDVYIPTANYLQSYLCAIIQSQKSAIYGSHLPSSVRTMTCYVDLTQLDEGAAKDAYVLLTNLPNFVGFRACFASLQRLSFNLQFPASFNLEISGVITTSLCIFLDPDRNITVHRADFHVEVPGHAPRLEVMVIDNIVRAMSSGCKTTLDPITMIKSEKTIDGGTKKYFHASAPWSERRGDLHYYLNYSLWRAVAMPNSSAHRTLLESVSRHFWRLMFQQSLPTNQPDQWELKSDFVAWGCIIDQRLSDRNTK</sequence>
<evidence type="ECO:0000313" key="1">
    <source>
        <dbReference type="EMBL" id="KAK0451011.1"/>
    </source>
</evidence>
<proteinExistence type="predicted"/>
<organism evidence="1 2">
    <name type="scientific">Armillaria borealis</name>
    <dbReference type="NCBI Taxonomy" id="47425"/>
    <lineage>
        <taxon>Eukaryota</taxon>
        <taxon>Fungi</taxon>
        <taxon>Dikarya</taxon>
        <taxon>Basidiomycota</taxon>
        <taxon>Agaricomycotina</taxon>
        <taxon>Agaricomycetes</taxon>
        <taxon>Agaricomycetidae</taxon>
        <taxon>Agaricales</taxon>
        <taxon>Marasmiineae</taxon>
        <taxon>Physalacriaceae</taxon>
        <taxon>Armillaria</taxon>
    </lineage>
</organism>
<keyword evidence="2" id="KW-1185">Reference proteome</keyword>
<comment type="caution">
    <text evidence="1">The sequence shown here is derived from an EMBL/GenBank/DDBJ whole genome shotgun (WGS) entry which is preliminary data.</text>
</comment>
<dbReference type="Proteomes" id="UP001175226">
    <property type="component" value="Unassembled WGS sequence"/>
</dbReference>
<gene>
    <name evidence="1" type="ORF">EV421DRAFT_1202590</name>
</gene>
<dbReference type="AlphaFoldDB" id="A0AA39JY04"/>
<evidence type="ECO:0000313" key="2">
    <source>
        <dbReference type="Proteomes" id="UP001175226"/>
    </source>
</evidence>
<name>A0AA39JY04_9AGAR</name>
<protein>
    <submittedName>
        <fullName evidence="1">Uncharacterized protein</fullName>
    </submittedName>
</protein>
<accession>A0AA39JY04</accession>
<dbReference type="EMBL" id="JAUEPT010000006">
    <property type="protein sequence ID" value="KAK0451011.1"/>
    <property type="molecule type" value="Genomic_DNA"/>
</dbReference>